<dbReference type="PANTHER" id="PTHR45625:SF4">
    <property type="entry name" value="PEPTIDYLPROLYL ISOMERASE DOMAIN AND WD REPEAT-CONTAINING PROTEIN 1"/>
    <property type="match status" value="1"/>
</dbReference>
<feature type="chain" id="PRO_5045994696" description="peptidylprolyl isomerase" evidence="8">
    <location>
        <begin position="18"/>
        <end position="374"/>
    </location>
</feature>
<evidence type="ECO:0000256" key="3">
    <source>
        <dbReference type="ARBA" id="ARBA00013194"/>
    </source>
</evidence>
<feature type="signal peptide" evidence="8">
    <location>
        <begin position="1"/>
        <end position="17"/>
    </location>
</feature>
<dbReference type="CDD" id="cd00317">
    <property type="entry name" value="cyclophilin"/>
    <property type="match status" value="1"/>
</dbReference>
<dbReference type="EC" id="5.2.1.8" evidence="3 6"/>
<dbReference type="InterPro" id="IPR020892">
    <property type="entry name" value="Cyclophilin-type_PPIase_CS"/>
</dbReference>
<dbReference type="InterPro" id="IPR029000">
    <property type="entry name" value="Cyclophilin-like_dom_sf"/>
</dbReference>
<keyword evidence="5 6" id="KW-0413">Isomerase</keyword>
<keyword evidence="7" id="KW-0175">Coiled coil</keyword>
<dbReference type="PROSITE" id="PS00170">
    <property type="entry name" value="CSA_PPIASE_1"/>
    <property type="match status" value="1"/>
</dbReference>
<comment type="caution">
    <text evidence="11">The sequence shown here is derived from an EMBL/GenBank/DDBJ whole genome shotgun (WGS) entry which is preliminary data.</text>
</comment>
<organism evidence="11 12">
    <name type="scientific">Gillisia lutea</name>
    <dbReference type="NCBI Taxonomy" id="2909668"/>
    <lineage>
        <taxon>Bacteria</taxon>
        <taxon>Pseudomonadati</taxon>
        <taxon>Bacteroidota</taxon>
        <taxon>Flavobacteriia</taxon>
        <taxon>Flavobacteriales</taxon>
        <taxon>Flavobacteriaceae</taxon>
        <taxon>Gillisia</taxon>
    </lineage>
</organism>
<gene>
    <name evidence="11" type="ORF">L1I30_06760</name>
</gene>
<sequence>MKKLSLLFICTILFTLASCNEEYPDLKDGMYAEFNTNKGTFLTELYFKETPVTVANFVSLAEGDSHTMLDSTYQGKKYYDGLTFHRVIKDFMIQGGDPTGTGSGDPGYRFPDEIVDTLQLDSKGVLAMANAGPGTNGSQFFVTLAETPWLNGKHTVFGKVIEGQAVVDSIGQVKTVARDKPEQDVIVETVKIIRKGKDAKNFKASKLFEAKLAEAQAEEEALAKKQEEAKKANAEKFAALATDVTELESGLKVHFLNKGEGPKPKNGDMVKIDYAGYFADGTIFDTSIEEVATQGGIFNVQRRDQNGYVPMEIPYGPDAPVIPGFKEGIMQMTVGDKVVLFIPSHLGYGARGAGGVIPPNTDLIFEMEMVGIKE</sequence>
<dbReference type="PROSITE" id="PS50059">
    <property type="entry name" value="FKBP_PPIASE"/>
    <property type="match status" value="1"/>
</dbReference>
<keyword evidence="4 6" id="KW-0697">Rotamase</keyword>
<evidence type="ECO:0000256" key="8">
    <source>
        <dbReference type="SAM" id="SignalP"/>
    </source>
</evidence>
<dbReference type="Gene3D" id="3.10.50.40">
    <property type="match status" value="1"/>
</dbReference>
<evidence type="ECO:0000313" key="11">
    <source>
        <dbReference type="EMBL" id="MCF4101360.1"/>
    </source>
</evidence>
<dbReference type="Pfam" id="PF00254">
    <property type="entry name" value="FKBP_C"/>
    <property type="match status" value="1"/>
</dbReference>
<feature type="coiled-coil region" evidence="7">
    <location>
        <begin position="205"/>
        <end position="235"/>
    </location>
</feature>
<protein>
    <recommendedName>
        <fullName evidence="3 6">peptidylprolyl isomerase</fullName>
        <ecNumber evidence="3 6">5.2.1.8</ecNumber>
    </recommendedName>
</protein>
<dbReference type="PROSITE" id="PS50072">
    <property type="entry name" value="CSA_PPIASE_2"/>
    <property type="match status" value="1"/>
</dbReference>
<dbReference type="Proteomes" id="UP001179363">
    <property type="component" value="Unassembled WGS sequence"/>
</dbReference>
<dbReference type="InterPro" id="IPR044666">
    <property type="entry name" value="Cyclophilin_A-like"/>
</dbReference>
<dbReference type="InterPro" id="IPR001179">
    <property type="entry name" value="PPIase_FKBP_dom"/>
</dbReference>
<evidence type="ECO:0000313" key="12">
    <source>
        <dbReference type="Proteomes" id="UP001179363"/>
    </source>
</evidence>
<dbReference type="PANTHER" id="PTHR45625">
    <property type="entry name" value="PEPTIDYL-PROLYL CIS-TRANS ISOMERASE-RELATED"/>
    <property type="match status" value="1"/>
</dbReference>
<dbReference type="Gene3D" id="2.40.100.10">
    <property type="entry name" value="Cyclophilin-like"/>
    <property type="match status" value="1"/>
</dbReference>
<evidence type="ECO:0000256" key="6">
    <source>
        <dbReference type="PROSITE-ProRule" id="PRU00277"/>
    </source>
</evidence>
<dbReference type="InterPro" id="IPR046357">
    <property type="entry name" value="PPIase_dom_sf"/>
</dbReference>
<dbReference type="RefSeq" id="WP_236133507.1">
    <property type="nucleotide sequence ID" value="NZ_JAKGTH010000007.1"/>
</dbReference>
<dbReference type="GO" id="GO:0003755">
    <property type="term" value="F:peptidyl-prolyl cis-trans isomerase activity"/>
    <property type="evidence" value="ECO:0007669"/>
    <property type="project" value="UniProtKB-EC"/>
</dbReference>
<evidence type="ECO:0000256" key="4">
    <source>
        <dbReference type="ARBA" id="ARBA00023110"/>
    </source>
</evidence>
<dbReference type="InterPro" id="IPR002130">
    <property type="entry name" value="Cyclophilin-type_PPIase_dom"/>
</dbReference>
<comment type="catalytic activity">
    <reaction evidence="1 6">
        <text>[protein]-peptidylproline (omega=180) = [protein]-peptidylproline (omega=0)</text>
        <dbReference type="Rhea" id="RHEA:16237"/>
        <dbReference type="Rhea" id="RHEA-COMP:10747"/>
        <dbReference type="Rhea" id="RHEA-COMP:10748"/>
        <dbReference type="ChEBI" id="CHEBI:83833"/>
        <dbReference type="ChEBI" id="CHEBI:83834"/>
        <dbReference type="EC" id="5.2.1.8"/>
    </reaction>
</comment>
<dbReference type="PROSITE" id="PS51257">
    <property type="entry name" value="PROKAR_LIPOPROTEIN"/>
    <property type="match status" value="1"/>
</dbReference>
<evidence type="ECO:0000256" key="2">
    <source>
        <dbReference type="ARBA" id="ARBA00007365"/>
    </source>
</evidence>
<evidence type="ECO:0000259" key="9">
    <source>
        <dbReference type="PROSITE" id="PS50059"/>
    </source>
</evidence>
<evidence type="ECO:0000259" key="10">
    <source>
        <dbReference type="PROSITE" id="PS50072"/>
    </source>
</evidence>
<dbReference type="PRINTS" id="PR00153">
    <property type="entry name" value="CSAPPISMRASE"/>
</dbReference>
<accession>A0ABS9EER2</accession>
<reference evidence="11" key="1">
    <citation type="submission" date="2022-01" db="EMBL/GenBank/DDBJ databases">
        <title>Gillisia lutea sp. nov., isolated from marine plastic residues from the Malvarosa beach (Valencia, Spain).</title>
        <authorList>
            <person name="Vidal-Verdu A."/>
            <person name="Molina-Menor E."/>
            <person name="Satari L."/>
            <person name="Pascual J."/>
            <person name="Pereto J."/>
            <person name="Porcar M."/>
        </authorList>
    </citation>
    <scope>NUCLEOTIDE SEQUENCE</scope>
    <source>
        <strain evidence="11">M10.2A</strain>
    </source>
</reference>
<proteinExistence type="inferred from homology"/>
<evidence type="ECO:0000256" key="7">
    <source>
        <dbReference type="SAM" id="Coils"/>
    </source>
</evidence>
<dbReference type="SUPFAM" id="SSF50891">
    <property type="entry name" value="Cyclophilin-like"/>
    <property type="match status" value="1"/>
</dbReference>
<evidence type="ECO:0000256" key="1">
    <source>
        <dbReference type="ARBA" id="ARBA00000971"/>
    </source>
</evidence>
<dbReference type="EMBL" id="JAKGTH010000007">
    <property type="protein sequence ID" value="MCF4101360.1"/>
    <property type="molecule type" value="Genomic_DNA"/>
</dbReference>
<keyword evidence="8" id="KW-0732">Signal</keyword>
<comment type="similarity">
    <text evidence="2">Belongs to the cyclophilin-type PPIase family.</text>
</comment>
<feature type="domain" description="PPIase FKBP-type" evidence="9">
    <location>
        <begin position="267"/>
        <end position="373"/>
    </location>
</feature>
<feature type="domain" description="PPIase cyclophilin-type" evidence="10">
    <location>
        <begin position="39"/>
        <end position="192"/>
    </location>
</feature>
<keyword evidence="12" id="KW-1185">Reference proteome</keyword>
<name>A0ABS9EER2_9FLAO</name>
<dbReference type="Pfam" id="PF00160">
    <property type="entry name" value="Pro_isomerase"/>
    <property type="match status" value="1"/>
</dbReference>
<dbReference type="SUPFAM" id="SSF54534">
    <property type="entry name" value="FKBP-like"/>
    <property type="match status" value="1"/>
</dbReference>
<evidence type="ECO:0000256" key="5">
    <source>
        <dbReference type="ARBA" id="ARBA00023235"/>
    </source>
</evidence>